<dbReference type="EMBL" id="WWEU01000006">
    <property type="protein sequence ID" value="MYM60749.1"/>
    <property type="molecule type" value="Genomic_DNA"/>
</dbReference>
<dbReference type="Pfam" id="PF23019">
    <property type="entry name" value="DUF7033"/>
    <property type="match status" value="1"/>
</dbReference>
<dbReference type="SUPFAM" id="SSF88713">
    <property type="entry name" value="Glycoside hydrolase/deacetylase"/>
    <property type="match status" value="1"/>
</dbReference>
<accession>A0A6L8M420</accession>
<dbReference type="GO" id="GO:0005975">
    <property type="term" value="P:carbohydrate metabolic process"/>
    <property type="evidence" value="ECO:0007669"/>
    <property type="project" value="InterPro"/>
</dbReference>
<organism evidence="2 3">
    <name type="scientific">Vibrio tetraodonis subsp. pristinus</name>
    <dbReference type="NCBI Taxonomy" id="2695891"/>
    <lineage>
        <taxon>Bacteria</taxon>
        <taxon>Pseudomonadati</taxon>
        <taxon>Pseudomonadota</taxon>
        <taxon>Gammaproteobacteria</taxon>
        <taxon>Vibrionales</taxon>
        <taxon>Vibrionaceae</taxon>
        <taxon>Vibrio</taxon>
    </lineage>
</organism>
<dbReference type="Proteomes" id="UP000478571">
    <property type="component" value="Unassembled WGS sequence"/>
</dbReference>
<dbReference type="Gene3D" id="3.20.20.370">
    <property type="entry name" value="Glycoside hydrolase/deacetylase"/>
    <property type="match status" value="1"/>
</dbReference>
<keyword evidence="3" id="KW-1185">Reference proteome</keyword>
<protein>
    <recommendedName>
        <fullName evidence="1">DUF7033 domain-containing protein</fullName>
    </recommendedName>
</protein>
<dbReference type="InterPro" id="IPR054297">
    <property type="entry name" value="DUF7033"/>
</dbReference>
<dbReference type="InterPro" id="IPR011330">
    <property type="entry name" value="Glyco_hydro/deAcase_b/a-brl"/>
</dbReference>
<dbReference type="AlphaFoldDB" id="A0A6L8M420"/>
<feature type="domain" description="DUF7033" evidence="1">
    <location>
        <begin position="91"/>
        <end position="180"/>
    </location>
</feature>
<proteinExistence type="predicted"/>
<reference evidence="2 3" key="1">
    <citation type="submission" date="2020-01" db="EMBL/GenBank/DDBJ databases">
        <title>Draft Genome Sequence of Vibrio sp. strain OCN044, Isolated from a Healthy Coral at Palmyra Atoll.</title>
        <authorList>
            <person name="Videau P."/>
            <person name="Loughran R."/>
            <person name="Esquivel A."/>
            <person name="Deadmond M."/>
            <person name="Paddock B.E."/>
            <person name="Saw J.H."/>
            <person name="Ushijima B."/>
        </authorList>
    </citation>
    <scope>NUCLEOTIDE SEQUENCE [LARGE SCALE GENOMIC DNA]</scope>
    <source>
        <strain evidence="2 3">OCN044</strain>
    </source>
</reference>
<evidence type="ECO:0000259" key="1">
    <source>
        <dbReference type="Pfam" id="PF23019"/>
    </source>
</evidence>
<evidence type="ECO:0000313" key="2">
    <source>
        <dbReference type="EMBL" id="MYM60749.1"/>
    </source>
</evidence>
<evidence type="ECO:0000313" key="3">
    <source>
        <dbReference type="Proteomes" id="UP000478571"/>
    </source>
</evidence>
<gene>
    <name evidence="2" type="ORF">GTG28_16085</name>
</gene>
<comment type="caution">
    <text evidence="2">The sequence shown here is derived from an EMBL/GenBank/DDBJ whole genome shotgun (WGS) entry which is preliminary data.</text>
</comment>
<dbReference type="RefSeq" id="WP_160931653.1">
    <property type="nucleotide sequence ID" value="NZ_WWEU01000006.1"/>
</dbReference>
<sequence>MINIYIGSDINLNSAVYTFEELFRYIDINFRIVNSTDDAHIIYDISINKTQSQKIIIEANFSFWKNYLEEESMPHSPLGKDESNNTYAISNDIIASAFFLLSGYEEYINTRRDRFDRFLYQYSLYKDDNLYNNPLVDTYRDSIVLLLNDNGIKCSKVNIWSDKAGIFLTHDVDGIYKYRYIIPSIIKSILKPSKFNIIELVQSKSDIEKDPYYHGFYKIIQTSLNLGFKSTFFFITNPTCKLDNFYHIHDKNIVNAINLILNYDFEVGIHGSLKSYDNDKQFLFEKSLLGKNVLGGRQHYLKYTCSRTPKIHGEHLCYDSTLGFPDMIGFRRGTCMPFKVFDLENNTTIDIFEFPLLVMDQTLKGYMNLNTSVAYQMVFEILQKVEKYHGLFTFLWHPGNCSDEWDEWFNDVYIPILKSAKSMGFQSVTGADLLSKIINKSI</sequence>
<name>A0A6L8M420_9VIBR</name>